<dbReference type="SUPFAM" id="SSF57756">
    <property type="entry name" value="Retrovirus zinc finger-like domains"/>
    <property type="match status" value="1"/>
</dbReference>
<dbReference type="Pfam" id="PF13976">
    <property type="entry name" value="gag_pre-integrs"/>
    <property type="match status" value="1"/>
</dbReference>
<proteinExistence type="predicted"/>
<dbReference type="Pfam" id="PF14223">
    <property type="entry name" value="Retrotran_gag_2"/>
    <property type="match status" value="1"/>
</dbReference>
<reference evidence="4" key="1">
    <citation type="journal article" date="2022" name="Plant J.">
        <title>Strategies of tolerance reflected in two North American maple genomes.</title>
        <authorList>
            <person name="McEvoy S.L."/>
            <person name="Sezen U.U."/>
            <person name="Trouern-Trend A."/>
            <person name="McMahon S.M."/>
            <person name="Schaberg P.G."/>
            <person name="Yang J."/>
            <person name="Wegrzyn J.L."/>
            <person name="Swenson N.G."/>
        </authorList>
    </citation>
    <scope>NUCLEOTIDE SEQUENCE</scope>
    <source>
        <strain evidence="4">NS2018</strain>
    </source>
</reference>
<dbReference type="GO" id="GO:0003676">
    <property type="term" value="F:nucleic acid binding"/>
    <property type="evidence" value="ECO:0007669"/>
    <property type="project" value="InterPro"/>
</dbReference>
<reference evidence="4" key="2">
    <citation type="submission" date="2023-06" db="EMBL/GenBank/DDBJ databases">
        <authorList>
            <person name="Swenson N.G."/>
            <person name="Wegrzyn J.L."/>
            <person name="Mcevoy S.L."/>
        </authorList>
    </citation>
    <scope>NUCLEOTIDE SEQUENCE</scope>
    <source>
        <strain evidence="4">NS2018</strain>
        <tissue evidence="4">Leaf</tissue>
    </source>
</reference>
<gene>
    <name evidence="4" type="ORF">LWI29_006443</name>
</gene>
<dbReference type="GO" id="GO:0008270">
    <property type="term" value="F:zinc ion binding"/>
    <property type="evidence" value="ECO:0007669"/>
    <property type="project" value="UniProtKB-KW"/>
</dbReference>
<dbReference type="Proteomes" id="UP001168877">
    <property type="component" value="Unassembled WGS sequence"/>
</dbReference>
<feature type="compositionally biased region" description="Basic residues" evidence="2">
    <location>
        <begin position="215"/>
        <end position="230"/>
    </location>
</feature>
<evidence type="ECO:0000256" key="1">
    <source>
        <dbReference type="PROSITE-ProRule" id="PRU00047"/>
    </source>
</evidence>
<sequence>MKFEIDKFDGIGDFEIWRRKVKALLSQQKILKAIEGPDKLPDSLNDEHKSDMLEMALGTIILNLSDNVLREVNDETTAYGVWNKLESLYMTKSLTNKIYLKERLFGFKMNPSKGLGQNLDEFKKMTIELANAGEKEKLSDENETIILLNSLPESFKDVKAVIKYGRTSLSLEECISALKSKELELKIERKDNGENLFVRGRQPVKNYNNNSNNKNKGRSKTPNHRSQYRNRNGSRKCYFCGKEGHIKKYCYEFKKKIQDKTQSNGDAAVASKSYEPNEFLAVSTEDRSSKWILDSGYSFRMYPKKEMFTEFQELNSGSVLMGNNQQCNVEGIGYVALRMYDGMVRVFRDVRYVPNLKRNLISLGTLDEKGYTYKAEKSVLKVSKGSLVILKGDKKNGLYVLRGKVVTNEVACIASKISDKGSLWHMRLGHMSERGVLELSKRDLRNGDQVSKLDFCKNCVI</sequence>
<feature type="compositionally biased region" description="Low complexity" evidence="2">
    <location>
        <begin position="205"/>
        <end position="214"/>
    </location>
</feature>
<dbReference type="PROSITE" id="PS50158">
    <property type="entry name" value="ZF_CCHC"/>
    <property type="match status" value="1"/>
</dbReference>
<dbReference type="InterPro" id="IPR001878">
    <property type="entry name" value="Znf_CCHC"/>
</dbReference>
<keyword evidence="1" id="KW-0479">Metal-binding</keyword>
<dbReference type="PANTHER" id="PTHR47592:SF27">
    <property type="entry name" value="OS08G0421700 PROTEIN"/>
    <property type="match status" value="1"/>
</dbReference>
<dbReference type="Pfam" id="PF22936">
    <property type="entry name" value="Pol_BBD"/>
    <property type="match status" value="1"/>
</dbReference>
<feature type="region of interest" description="Disordered" evidence="2">
    <location>
        <begin position="198"/>
        <end position="230"/>
    </location>
</feature>
<evidence type="ECO:0000256" key="2">
    <source>
        <dbReference type="SAM" id="MobiDB-lite"/>
    </source>
</evidence>
<dbReference type="EMBL" id="JAUESC010000382">
    <property type="protein sequence ID" value="KAK0586405.1"/>
    <property type="molecule type" value="Genomic_DNA"/>
</dbReference>
<dbReference type="InterPro" id="IPR036875">
    <property type="entry name" value="Znf_CCHC_sf"/>
</dbReference>
<protein>
    <recommendedName>
        <fullName evidence="3">CCHC-type domain-containing protein</fullName>
    </recommendedName>
</protein>
<evidence type="ECO:0000259" key="3">
    <source>
        <dbReference type="PROSITE" id="PS50158"/>
    </source>
</evidence>
<dbReference type="AlphaFoldDB" id="A0AA39VML9"/>
<dbReference type="InterPro" id="IPR054722">
    <property type="entry name" value="PolX-like_BBD"/>
</dbReference>
<accession>A0AA39VML9</accession>
<organism evidence="4 5">
    <name type="scientific">Acer saccharum</name>
    <name type="common">Sugar maple</name>
    <dbReference type="NCBI Taxonomy" id="4024"/>
    <lineage>
        <taxon>Eukaryota</taxon>
        <taxon>Viridiplantae</taxon>
        <taxon>Streptophyta</taxon>
        <taxon>Embryophyta</taxon>
        <taxon>Tracheophyta</taxon>
        <taxon>Spermatophyta</taxon>
        <taxon>Magnoliopsida</taxon>
        <taxon>eudicotyledons</taxon>
        <taxon>Gunneridae</taxon>
        <taxon>Pentapetalae</taxon>
        <taxon>rosids</taxon>
        <taxon>malvids</taxon>
        <taxon>Sapindales</taxon>
        <taxon>Sapindaceae</taxon>
        <taxon>Hippocastanoideae</taxon>
        <taxon>Acereae</taxon>
        <taxon>Acer</taxon>
    </lineage>
</organism>
<dbReference type="PANTHER" id="PTHR47592">
    <property type="entry name" value="PBF68 PROTEIN"/>
    <property type="match status" value="1"/>
</dbReference>
<name>A0AA39VML9_ACESA</name>
<keyword evidence="1" id="KW-0862">Zinc</keyword>
<comment type="caution">
    <text evidence="4">The sequence shown here is derived from an EMBL/GenBank/DDBJ whole genome shotgun (WGS) entry which is preliminary data.</text>
</comment>
<dbReference type="SMART" id="SM00343">
    <property type="entry name" value="ZnF_C2HC"/>
    <property type="match status" value="1"/>
</dbReference>
<dbReference type="InterPro" id="IPR025724">
    <property type="entry name" value="GAG-pre-integrase_dom"/>
</dbReference>
<keyword evidence="5" id="KW-1185">Reference proteome</keyword>
<feature type="domain" description="CCHC-type" evidence="3">
    <location>
        <begin position="235"/>
        <end position="250"/>
    </location>
</feature>
<keyword evidence="1" id="KW-0863">Zinc-finger</keyword>
<evidence type="ECO:0000313" key="4">
    <source>
        <dbReference type="EMBL" id="KAK0586405.1"/>
    </source>
</evidence>
<evidence type="ECO:0000313" key="5">
    <source>
        <dbReference type="Proteomes" id="UP001168877"/>
    </source>
</evidence>